<gene>
    <name evidence="2" type="ORF">OH76DRAFT_1489269</name>
</gene>
<dbReference type="OrthoDB" id="3214103at2759"/>
<feature type="transmembrane region" description="Helical" evidence="1">
    <location>
        <begin position="198"/>
        <end position="216"/>
    </location>
</feature>
<name>A0A371CN38_9APHY</name>
<evidence type="ECO:0000313" key="3">
    <source>
        <dbReference type="Proteomes" id="UP000256964"/>
    </source>
</evidence>
<proteinExistence type="predicted"/>
<reference evidence="2 3" key="1">
    <citation type="journal article" date="2018" name="Biotechnol. Biofuels">
        <title>Integrative visual omics of the white-rot fungus Polyporus brumalis exposes the biotechnological potential of its oxidative enzymes for delignifying raw plant biomass.</title>
        <authorList>
            <person name="Miyauchi S."/>
            <person name="Rancon A."/>
            <person name="Drula E."/>
            <person name="Hage H."/>
            <person name="Chaduli D."/>
            <person name="Favel A."/>
            <person name="Grisel S."/>
            <person name="Henrissat B."/>
            <person name="Herpoel-Gimbert I."/>
            <person name="Ruiz-Duenas F.J."/>
            <person name="Chevret D."/>
            <person name="Hainaut M."/>
            <person name="Lin J."/>
            <person name="Wang M."/>
            <person name="Pangilinan J."/>
            <person name="Lipzen A."/>
            <person name="Lesage-Meessen L."/>
            <person name="Navarro D."/>
            <person name="Riley R."/>
            <person name="Grigoriev I.V."/>
            <person name="Zhou S."/>
            <person name="Raouche S."/>
            <person name="Rosso M.N."/>
        </authorList>
    </citation>
    <scope>NUCLEOTIDE SEQUENCE [LARGE SCALE GENOMIC DNA]</scope>
    <source>
        <strain evidence="2 3">BRFM 1820</strain>
    </source>
</reference>
<accession>A0A371CN38</accession>
<organism evidence="2 3">
    <name type="scientific">Lentinus brumalis</name>
    <dbReference type="NCBI Taxonomy" id="2498619"/>
    <lineage>
        <taxon>Eukaryota</taxon>
        <taxon>Fungi</taxon>
        <taxon>Dikarya</taxon>
        <taxon>Basidiomycota</taxon>
        <taxon>Agaricomycotina</taxon>
        <taxon>Agaricomycetes</taxon>
        <taxon>Polyporales</taxon>
        <taxon>Polyporaceae</taxon>
        <taxon>Lentinus</taxon>
    </lineage>
</organism>
<feature type="transmembrane region" description="Helical" evidence="1">
    <location>
        <begin position="89"/>
        <end position="112"/>
    </location>
</feature>
<evidence type="ECO:0000256" key="1">
    <source>
        <dbReference type="SAM" id="Phobius"/>
    </source>
</evidence>
<sequence>MDPCPMFSPRDATTYLNIPPAALANLSQGLEDTASTVEVALAYDAYDLQVGLISVALLTMFLGLFTLLAVIAAYVLFSKGINRKATGIMLVAIIVMWLSTVAHWSVTLVAVAKAFAVVGDLTKQALDQLGEMQDCLYSMTRSEGAYRCSPQDLMSHLGDNEEYNIEVCTGTVALIINVVIGDSIVWWRAWVLWPDSRVVRWVCVIMIFLTTITGAMETSDAVTTRKRTPPGEARG</sequence>
<feature type="transmembrane region" description="Helical" evidence="1">
    <location>
        <begin position="52"/>
        <end position="77"/>
    </location>
</feature>
<keyword evidence="1" id="KW-0812">Transmembrane</keyword>
<keyword evidence="1" id="KW-0472">Membrane</keyword>
<keyword evidence="1" id="KW-1133">Transmembrane helix</keyword>
<keyword evidence="3" id="KW-1185">Reference proteome</keyword>
<evidence type="ECO:0000313" key="2">
    <source>
        <dbReference type="EMBL" id="RDX41691.1"/>
    </source>
</evidence>
<protein>
    <submittedName>
        <fullName evidence="2">Uncharacterized protein</fullName>
    </submittedName>
</protein>
<dbReference type="EMBL" id="KZ857504">
    <property type="protein sequence ID" value="RDX41691.1"/>
    <property type="molecule type" value="Genomic_DNA"/>
</dbReference>
<feature type="transmembrane region" description="Helical" evidence="1">
    <location>
        <begin position="163"/>
        <end position="186"/>
    </location>
</feature>
<dbReference type="AlphaFoldDB" id="A0A371CN38"/>
<dbReference type="Proteomes" id="UP000256964">
    <property type="component" value="Unassembled WGS sequence"/>
</dbReference>